<dbReference type="InterPro" id="IPR050595">
    <property type="entry name" value="Bact_response_regulator"/>
</dbReference>
<dbReference type="OrthoDB" id="7831674at2"/>
<evidence type="ECO:0000313" key="4">
    <source>
        <dbReference type="EMBL" id="QDY69838.1"/>
    </source>
</evidence>
<dbReference type="Pfam" id="PF00072">
    <property type="entry name" value="Response_reg"/>
    <property type="match status" value="1"/>
</dbReference>
<evidence type="ECO:0000259" key="3">
    <source>
        <dbReference type="PROSITE" id="PS50110"/>
    </source>
</evidence>
<keyword evidence="1 2" id="KW-0597">Phosphoprotein</keyword>
<dbReference type="EMBL" id="CP042261">
    <property type="protein sequence ID" value="QDY69838.1"/>
    <property type="molecule type" value="Genomic_DNA"/>
</dbReference>
<dbReference type="InterPro" id="IPR011006">
    <property type="entry name" value="CheY-like_superfamily"/>
</dbReference>
<protein>
    <submittedName>
        <fullName evidence="4">Response regulator</fullName>
    </submittedName>
</protein>
<gene>
    <name evidence="4" type="ORF">FPZ52_09540</name>
</gene>
<name>A0A5B8IZ04_9RHOB</name>
<dbReference type="RefSeq" id="WP_146365215.1">
    <property type="nucleotide sequence ID" value="NZ_CP042261.1"/>
</dbReference>
<dbReference type="InterPro" id="IPR001789">
    <property type="entry name" value="Sig_transdc_resp-reg_receiver"/>
</dbReference>
<dbReference type="PANTHER" id="PTHR44591">
    <property type="entry name" value="STRESS RESPONSE REGULATOR PROTEIN 1"/>
    <property type="match status" value="1"/>
</dbReference>
<feature type="modified residue" description="4-aspartylphosphate" evidence="2">
    <location>
        <position position="73"/>
    </location>
</feature>
<dbReference type="GO" id="GO:0000160">
    <property type="term" value="P:phosphorelay signal transduction system"/>
    <property type="evidence" value="ECO:0007669"/>
    <property type="project" value="InterPro"/>
</dbReference>
<dbReference type="Gene3D" id="3.40.50.2300">
    <property type="match status" value="1"/>
</dbReference>
<dbReference type="KEGG" id="lit:FPZ52_09540"/>
<sequence>MSDSIDELITSPRPTAMRPLLGLTILLVEDSRFASEAIRLLCLRSGARIRRADCLASARRHLQTYRPAVVIVDLGLPDGSGADLIRELSRPGGRDHSPAIVATSGDDLAAHRALTVGAQAFLSKPVENLGVFQEAILRLLPEEARPRGPRMIDGDPVQPDELALHDDLAHVADLLNSKDAPQTLDYISQFLDGIARSAKDAGLTEVSATLARMRDDGTPPDQAFGKLRMAIQERLSQRAAI</sequence>
<evidence type="ECO:0000256" key="1">
    <source>
        <dbReference type="ARBA" id="ARBA00022553"/>
    </source>
</evidence>
<dbReference type="PANTHER" id="PTHR44591:SF3">
    <property type="entry name" value="RESPONSE REGULATORY DOMAIN-CONTAINING PROTEIN"/>
    <property type="match status" value="1"/>
</dbReference>
<accession>A0A5B8IZ04</accession>
<evidence type="ECO:0000313" key="5">
    <source>
        <dbReference type="Proteomes" id="UP000318483"/>
    </source>
</evidence>
<dbReference type="PROSITE" id="PS50110">
    <property type="entry name" value="RESPONSE_REGULATORY"/>
    <property type="match status" value="1"/>
</dbReference>
<feature type="domain" description="Response regulatory" evidence="3">
    <location>
        <begin position="24"/>
        <end position="139"/>
    </location>
</feature>
<dbReference type="AlphaFoldDB" id="A0A5B8IZ04"/>
<reference evidence="4 5" key="1">
    <citation type="submission" date="2019-07" db="EMBL/GenBank/DDBJ databases">
        <title>Litoreibacter alkalisoli sp. nov., isolated from saline-alkaline soil.</title>
        <authorList>
            <person name="Wang S."/>
            <person name="Xu L."/>
            <person name="Xing Y.-T."/>
            <person name="Sun J.-Q."/>
        </authorList>
    </citation>
    <scope>NUCLEOTIDE SEQUENCE [LARGE SCALE GENOMIC DNA]</scope>
    <source>
        <strain evidence="4 5">LN3S51</strain>
    </source>
</reference>
<dbReference type="SMART" id="SM00448">
    <property type="entry name" value="REC"/>
    <property type="match status" value="1"/>
</dbReference>
<dbReference type="SUPFAM" id="SSF52172">
    <property type="entry name" value="CheY-like"/>
    <property type="match status" value="1"/>
</dbReference>
<evidence type="ECO:0000256" key="2">
    <source>
        <dbReference type="PROSITE-ProRule" id="PRU00169"/>
    </source>
</evidence>
<dbReference type="CDD" id="cd00156">
    <property type="entry name" value="REC"/>
    <property type="match status" value="1"/>
</dbReference>
<organism evidence="4 5">
    <name type="scientific">Qingshengfaniella alkalisoli</name>
    <dbReference type="NCBI Taxonomy" id="2599296"/>
    <lineage>
        <taxon>Bacteria</taxon>
        <taxon>Pseudomonadati</taxon>
        <taxon>Pseudomonadota</taxon>
        <taxon>Alphaproteobacteria</taxon>
        <taxon>Rhodobacterales</taxon>
        <taxon>Paracoccaceae</taxon>
        <taxon>Qingshengfaniella</taxon>
    </lineage>
</organism>
<dbReference type="Proteomes" id="UP000318483">
    <property type="component" value="Chromosome"/>
</dbReference>
<proteinExistence type="predicted"/>
<keyword evidence="5" id="KW-1185">Reference proteome</keyword>